<keyword evidence="2" id="KW-0677">Repeat</keyword>
<evidence type="ECO:0000256" key="1">
    <source>
        <dbReference type="ARBA" id="ARBA00004123"/>
    </source>
</evidence>
<dbReference type="GO" id="GO:0016586">
    <property type="term" value="C:RSC-type complex"/>
    <property type="evidence" value="ECO:0007669"/>
    <property type="project" value="InterPro"/>
</dbReference>
<accession>A0A060YTR6</accession>
<dbReference type="SMART" id="SM00297">
    <property type="entry name" value="BROMO"/>
    <property type="match status" value="1"/>
</dbReference>
<dbReference type="PANTHER" id="PTHR16062:SF19">
    <property type="entry name" value="PROTEIN POLYBROMO-1"/>
    <property type="match status" value="1"/>
</dbReference>
<dbReference type="InterPro" id="IPR001487">
    <property type="entry name" value="Bromodomain"/>
</dbReference>
<dbReference type="Pfam" id="PF00439">
    <property type="entry name" value="Bromodomain"/>
    <property type="match status" value="1"/>
</dbReference>
<dbReference type="STRING" id="8022.A0A060YTR6"/>
<proteinExistence type="predicted"/>
<keyword evidence="6" id="KW-0804">Transcription</keyword>
<keyword evidence="4" id="KW-0805">Transcription regulation</keyword>
<dbReference type="EMBL" id="FR913424">
    <property type="protein sequence ID" value="CDQ92545.1"/>
    <property type="molecule type" value="Genomic_DNA"/>
</dbReference>
<evidence type="ECO:0000256" key="8">
    <source>
        <dbReference type="PROSITE-ProRule" id="PRU00035"/>
    </source>
</evidence>
<dbReference type="GO" id="GO:0003682">
    <property type="term" value="F:chromatin binding"/>
    <property type="evidence" value="ECO:0007669"/>
    <property type="project" value="TreeGrafter"/>
</dbReference>
<dbReference type="GO" id="GO:0006338">
    <property type="term" value="P:chromatin remodeling"/>
    <property type="evidence" value="ECO:0007669"/>
    <property type="project" value="InterPro"/>
</dbReference>
<dbReference type="Proteomes" id="UP000193380">
    <property type="component" value="Unassembled WGS sequence"/>
</dbReference>
<organism evidence="11 12">
    <name type="scientific">Oncorhynchus mykiss</name>
    <name type="common">Rainbow trout</name>
    <name type="synonym">Salmo gairdneri</name>
    <dbReference type="NCBI Taxonomy" id="8022"/>
    <lineage>
        <taxon>Eukaryota</taxon>
        <taxon>Metazoa</taxon>
        <taxon>Chordata</taxon>
        <taxon>Craniata</taxon>
        <taxon>Vertebrata</taxon>
        <taxon>Euteleostomi</taxon>
        <taxon>Actinopterygii</taxon>
        <taxon>Neopterygii</taxon>
        <taxon>Teleostei</taxon>
        <taxon>Protacanthopterygii</taxon>
        <taxon>Salmoniformes</taxon>
        <taxon>Salmonidae</taxon>
        <taxon>Salmoninae</taxon>
        <taxon>Oncorhynchus</taxon>
    </lineage>
</organism>
<protein>
    <recommendedName>
        <fullName evidence="10">Bromo domain-containing protein</fullName>
    </recommendedName>
</protein>
<comment type="subcellular location">
    <subcellularLocation>
        <location evidence="1">Nucleus</location>
    </subcellularLocation>
</comment>
<evidence type="ECO:0000313" key="11">
    <source>
        <dbReference type="EMBL" id="CDQ92545.1"/>
    </source>
</evidence>
<dbReference type="Gene3D" id="1.20.920.10">
    <property type="entry name" value="Bromodomain-like"/>
    <property type="match status" value="1"/>
</dbReference>
<evidence type="ECO:0000256" key="5">
    <source>
        <dbReference type="ARBA" id="ARBA00023117"/>
    </source>
</evidence>
<evidence type="ECO:0000313" key="12">
    <source>
        <dbReference type="Proteomes" id="UP000193380"/>
    </source>
</evidence>
<reference evidence="11" key="2">
    <citation type="submission" date="2014-03" db="EMBL/GenBank/DDBJ databases">
        <authorList>
            <person name="Genoscope - CEA"/>
        </authorList>
    </citation>
    <scope>NUCLEOTIDE SEQUENCE</scope>
</reference>
<evidence type="ECO:0000259" key="10">
    <source>
        <dbReference type="PROSITE" id="PS50014"/>
    </source>
</evidence>
<evidence type="ECO:0000256" key="3">
    <source>
        <dbReference type="ARBA" id="ARBA00022853"/>
    </source>
</evidence>
<feature type="domain" description="Bromo" evidence="10">
    <location>
        <begin position="6"/>
        <end position="76"/>
    </location>
</feature>
<evidence type="ECO:0000256" key="9">
    <source>
        <dbReference type="SAM" id="MobiDB-lite"/>
    </source>
</evidence>
<dbReference type="PANTHER" id="PTHR16062">
    <property type="entry name" value="SWI/SNF-RELATED"/>
    <property type="match status" value="1"/>
</dbReference>
<dbReference type="InterPro" id="IPR036427">
    <property type="entry name" value="Bromodomain-like_sf"/>
</dbReference>
<gene>
    <name evidence="11" type="ORF">GSONMT00022860001</name>
</gene>
<name>A0A060YTR6_ONCMY</name>
<dbReference type="FunFam" id="1.20.920.10:FF:000004">
    <property type="entry name" value="probable global transcription activator SNF2L2 isoform X1"/>
    <property type="match status" value="1"/>
</dbReference>
<keyword evidence="5 8" id="KW-0103">Bromodomain</keyword>
<dbReference type="GO" id="GO:0006368">
    <property type="term" value="P:transcription elongation by RNA polymerase II"/>
    <property type="evidence" value="ECO:0007669"/>
    <property type="project" value="TreeGrafter"/>
</dbReference>
<keyword evidence="7" id="KW-0539">Nucleus</keyword>
<dbReference type="InterPro" id="IPR037382">
    <property type="entry name" value="Rsc/polybromo"/>
</dbReference>
<dbReference type="SUPFAM" id="SSF47370">
    <property type="entry name" value="Bromodomain"/>
    <property type="match status" value="1"/>
</dbReference>
<feature type="compositionally biased region" description="Acidic residues" evidence="9">
    <location>
        <begin position="97"/>
        <end position="117"/>
    </location>
</feature>
<dbReference type="PROSITE" id="PS50014">
    <property type="entry name" value="BROMODOMAIN_2"/>
    <property type="match status" value="1"/>
</dbReference>
<evidence type="ECO:0000256" key="7">
    <source>
        <dbReference type="ARBA" id="ARBA00023242"/>
    </source>
</evidence>
<dbReference type="PaxDb" id="8022-A0A060YTR6"/>
<dbReference type="AlphaFoldDB" id="A0A060YTR6"/>
<keyword evidence="3" id="KW-0156">Chromatin regulator</keyword>
<dbReference type="PRINTS" id="PR00503">
    <property type="entry name" value="BROMODOMAIN"/>
</dbReference>
<reference evidence="11" key="1">
    <citation type="journal article" date="2014" name="Nat. Commun.">
        <title>The rainbow trout genome provides novel insights into evolution after whole-genome duplication in vertebrates.</title>
        <authorList>
            <person name="Berthelot C."/>
            <person name="Brunet F."/>
            <person name="Chalopin D."/>
            <person name="Juanchich A."/>
            <person name="Bernard M."/>
            <person name="Noel B."/>
            <person name="Bento P."/>
            <person name="Da Silva C."/>
            <person name="Labadie K."/>
            <person name="Alberti A."/>
            <person name="Aury J.M."/>
            <person name="Louis A."/>
            <person name="Dehais P."/>
            <person name="Bardou P."/>
            <person name="Montfort J."/>
            <person name="Klopp C."/>
            <person name="Cabau C."/>
            <person name="Gaspin C."/>
            <person name="Thorgaard G.H."/>
            <person name="Boussaha M."/>
            <person name="Quillet E."/>
            <person name="Guyomard R."/>
            <person name="Galiana D."/>
            <person name="Bobe J."/>
            <person name="Volff J.N."/>
            <person name="Genet C."/>
            <person name="Wincker P."/>
            <person name="Jaillon O."/>
            <person name="Roest Crollius H."/>
            <person name="Guiguen Y."/>
        </authorList>
    </citation>
    <scope>NUCLEOTIDE SEQUENCE [LARGE SCALE GENOMIC DNA]</scope>
</reference>
<feature type="non-terminal residue" evidence="11">
    <location>
        <position position="1"/>
    </location>
</feature>
<feature type="region of interest" description="Disordered" evidence="9">
    <location>
        <begin position="93"/>
        <end position="120"/>
    </location>
</feature>
<evidence type="ECO:0000256" key="4">
    <source>
        <dbReference type="ARBA" id="ARBA00023015"/>
    </source>
</evidence>
<evidence type="ECO:0000256" key="2">
    <source>
        <dbReference type="ARBA" id="ARBA00022737"/>
    </source>
</evidence>
<evidence type="ECO:0000256" key="6">
    <source>
        <dbReference type="ARBA" id="ARBA00023163"/>
    </source>
</evidence>
<sequence length="141" mass="16524">LFVNRSNRQLSEVFVQLPSRKELPEYYELIRKPVDFKKIKERVRSHKFRSVSDLEKDVMLLCHNAQTFNLEGSQIYEDSIVLQSVFKSARQRIVKEEESEEDSDDDDDDDDDEEESEAECKIKDSLFLSLSPPSLLTINHI</sequence>